<proteinExistence type="inferred from homology"/>
<dbReference type="InterPro" id="IPR004628">
    <property type="entry name" value="Man_deHydtase"/>
</dbReference>
<dbReference type="Proteomes" id="UP001500326">
    <property type="component" value="Unassembled WGS sequence"/>
</dbReference>
<dbReference type="NCBIfam" id="TIGR00695">
    <property type="entry name" value="uxuA"/>
    <property type="match status" value="1"/>
</dbReference>
<dbReference type="HAMAP" id="MF_00106">
    <property type="entry name" value="UxuA"/>
    <property type="match status" value="1"/>
</dbReference>
<dbReference type="EC" id="4.2.1.8" evidence="5 9"/>
<evidence type="ECO:0000256" key="9">
    <source>
        <dbReference type="HAMAP-Rule" id="MF_00106"/>
    </source>
</evidence>
<comment type="catalytic activity">
    <reaction evidence="1 9">
        <text>D-mannonate = 2-dehydro-3-deoxy-D-gluconate + H2O</text>
        <dbReference type="Rhea" id="RHEA:20097"/>
        <dbReference type="ChEBI" id="CHEBI:15377"/>
        <dbReference type="ChEBI" id="CHEBI:17767"/>
        <dbReference type="ChEBI" id="CHEBI:57990"/>
        <dbReference type="EC" id="4.2.1.8"/>
    </reaction>
</comment>
<dbReference type="Pfam" id="PF03786">
    <property type="entry name" value="UxuA"/>
    <property type="match status" value="1"/>
</dbReference>
<name>A0ABP5EF16_9MICO</name>
<gene>
    <name evidence="10" type="primary">uxuA_2</name>
    <name evidence="9" type="synonym">uxuA</name>
    <name evidence="10" type="ORF">GCM10009777_37650</name>
</gene>
<dbReference type="NCBIfam" id="NF003027">
    <property type="entry name" value="PRK03906.1"/>
    <property type="match status" value="1"/>
</dbReference>
<dbReference type="PANTHER" id="PTHR30387">
    <property type="entry name" value="MANNONATE DEHYDRATASE"/>
    <property type="match status" value="1"/>
</dbReference>
<reference evidence="11" key="1">
    <citation type="journal article" date="2019" name="Int. J. Syst. Evol. Microbiol.">
        <title>The Global Catalogue of Microorganisms (GCM) 10K type strain sequencing project: providing services to taxonomists for standard genome sequencing and annotation.</title>
        <authorList>
            <consortium name="The Broad Institute Genomics Platform"/>
            <consortium name="The Broad Institute Genome Sequencing Center for Infectious Disease"/>
            <person name="Wu L."/>
            <person name="Ma J."/>
        </authorList>
    </citation>
    <scope>NUCLEOTIDE SEQUENCE [LARGE SCALE GENOMIC DNA]</scope>
    <source>
        <strain evidence="11">JCM 14902</strain>
    </source>
</reference>
<dbReference type="PIRSF" id="PIRSF016049">
    <property type="entry name" value="Man_dehyd"/>
    <property type="match status" value="1"/>
</dbReference>
<protein>
    <recommendedName>
        <fullName evidence="5 9">Mannonate dehydratase</fullName>
        <ecNumber evidence="5 9">4.2.1.8</ecNumber>
    </recommendedName>
    <alternativeName>
        <fullName evidence="9">D-mannonate hydro-lyase</fullName>
    </alternativeName>
</protein>
<dbReference type="EMBL" id="BAAAOH010000001">
    <property type="protein sequence ID" value="GAA1997080.1"/>
    <property type="molecule type" value="Genomic_DNA"/>
</dbReference>
<dbReference type="SUPFAM" id="SSF51658">
    <property type="entry name" value="Xylose isomerase-like"/>
    <property type="match status" value="1"/>
</dbReference>
<comment type="pathway">
    <text evidence="3 9">Carbohydrate metabolism; pentose and glucuronate interconversion.</text>
</comment>
<comment type="cofactor">
    <cofactor evidence="9">
        <name>Fe(2+)</name>
        <dbReference type="ChEBI" id="CHEBI:29033"/>
    </cofactor>
    <cofactor evidence="9">
        <name>Mn(2+)</name>
        <dbReference type="ChEBI" id="CHEBI:29035"/>
    </cofactor>
</comment>
<evidence type="ECO:0000313" key="10">
    <source>
        <dbReference type="EMBL" id="GAA1997080.1"/>
    </source>
</evidence>
<dbReference type="RefSeq" id="WP_344065998.1">
    <property type="nucleotide sequence ID" value="NZ_BAAAOH010000001.1"/>
</dbReference>
<organism evidence="10 11">
    <name type="scientific">Microbacterium pumilum</name>
    <dbReference type="NCBI Taxonomy" id="344165"/>
    <lineage>
        <taxon>Bacteria</taxon>
        <taxon>Bacillati</taxon>
        <taxon>Actinomycetota</taxon>
        <taxon>Actinomycetes</taxon>
        <taxon>Micrococcales</taxon>
        <taxon>Microbacteriaceae</taxon>
        <taxon>Microbacterium</taxon>
    </lineage>
</organism>
<comment type="similarity">
    <text evidence="4 9">Belongs to the mannonate dehydratase family.</text>
</comment>
<evidence type="ECO:0000256" key="1">
    <source>
        <dbReference type="ARBA" id="ARBA00001794"/>
    </source>
</evidence>
<dbReference type="Gene3D" id="3.20.20.150">
    <property type="entry name" value="Divalent-metal-dependent TIM barrel enzymes"/>
    <property type="match status" value="1"/>
</dbReference>
<evidence type="ECO:0000256" key="8">
    <source>
        <dbReference type="ARBA" id="ARBA00023239"/>
    </source>
</evidence>
<dbReference type="PANTHER" id="PTHR30387:SF2">
    <property type="entry name" value="MANNONATE DEHYDRATASE"/>
    <property type="match status" value="1"/>
</dbReference>
<comment type="caution">
    <text evidence="10">The sequence shown here is derived from an EMBL/GenBank/DDBJ whole genome shotgun (WGS) entry which is preliminary data.</text>
</comment>
<dbReference type="InterPro" id="IPR036237">
    <property type="entry name" value="Xyl_isomerase-like_sf"/>
</dbReference>
<evidence type="ECO:0000256" key="4">
    <source>
        <dbReference type="ARBA" id="ARBA00007389"/>
    </source>
</evidence>
<evidence type="ECO:0000256" key="5">
    <source>
        <dbReference type="ARBA" id="ARBA00012927"/>
    </source>
</evidence>
<evidence type="ECO:0000256" key="6">
    <source>
        <dbReference type="ARBA" id="ARBA00023004"/>
    </source>
</evidence>
<comment type="function">
    <text evidence="2 9">Catalyzes the dehydration of D-mannonate.</text>
</comment>
<evidence type="ECO:0000256" key="3">
    <source>
        <dbReference type="ARBA" id="ARBA00004892"/>
    </source>
</evidence>
<keyword evidence="11" id="KW-1185">Reference proteome</keyword>
<evidence type="ECO:0000256" key="2">
    <source>
        <dbReference type="ARBA" id="ARBA00002713"/>
    </source>
</evidence>
<keyword evidence="8 9" id="KW-0456">Lyase</keyword>
<evidence type="ECO:0000313" key="11">
    <source>
        <dbReference type="Proteomes" id="UP001500326"/>
    </source>
</evidence>
<accession>A0ABP5EF16</accession>
<evidence type="ECO:0000256" key="7">
    <source>
        <dbReference type="ARBA" id="ARBA00023211"/>
    </source>
</evidence>
<sequence>MEHTWRWFGPNDPISLDEIRQTDATGIVTALHHIPNGEVWPIEEILSRKAVIEAAGMTWSVVESVPVHEHIKWGGPERDRAIVNYAQTLRNLGACGLRTVCYNFMPVIDWARTEQRYALPNGGFAMRFDFVAHTAFDLFVLQRVGAEQNYNPAEITLAREYFQTASEGDAAELNATVLLGLPGSEETYDLDSLRSSLANYAGLTSLDIRENLGDFLRAIVPAAEEANVRLAIHPDDPPRSLFGLPRVVSNADDAQWLLEAAPSWANGLTMCIGSYGSIATNDVVEMTRRFADRIYFAHLRNVTIEADGKSFFEDDHIDGGSDMVAVISELVREERRRTSAGEDAAVIPMRPDHGHLLLDDRSRTTYPGYALIGRLKGMAELRGVELAVSRGLDTLSPVG</sequence>
<keyword evidence="6 9" id="KW-0408">Iron</keyword>
<keyword evidence="7 9" id="KW-0464">Manganese</keyword>